<gene>
    <name evidence="6" type="ORF">DNJ96_09645</name>
</gene>
<sequence length="145" mass="16053">MKAPWNFLRFIPRAKRLLSAGRLPALLIAVSRKMSSPGERLAGIRETLGLLQGLCVAWWRGDYRAVSGQALISIVAGLLYFVSPLDAIPDWIPGAGLLDDLAVLGWVARTWASELEAFKRWRDAQSQSRQAALLDLEALPDKRNS</sequence>
<comment type="caution">
    <text evidence="6">The sequence shown here is derived from an EMBL/GenBank/DDBJ whole genome shotgun (WGS) entry which is preliminary data.</text>
</comment>
<reference evidence="6 7" key="1">
    <citation type="submission" date="2018-06" db="EMBL/GenBank/DDBJ databases">
        <title>Three novel Pseudomonas species isolated from symptomatic oak.</title>
        <authorList>
            <person name="Bueno-Gonzalez V."/>
            <person name="Brady C."/>
        </authorList>
    </citation>
    <scope>NUCLEOTIDE SEQUENCE [LARGE SCALE GENOMIC DNA]</scope>
    <source>
        <strain evidence="6 7">P17C</strain>
    </source>
</reference>
<evidence type="ECO:0000259" key="5">
    <source>
        <dbReference type="Pfam" id="PF06803"/>
    </source>
</evidence>
<feature type="domain" description="DUF1232" evidence="5">
    <location>
        <begin position="71"/>
        <end position="106"/>
    </location>
</feature>
<keyword evidence="7" id="KW-1185">Reference proteome</keyword>
<dbReference type="GO" id="GO:0012505">
    <property type="term" value="C:endomembrane system"/>
    <property type="evidence" value="ECO:0007669"/>
    <property type="project" value="UniProtKB-SubCell"/>
</dbReference>
<dbReference type="EMBL" id="QJUP01000011">
    <property type="protein sequence ID" value="TBU96818.1"/>
    <property type="molecule type" value="Genomic_DNA"/>
</dbReference>
<dbReference type="Pfam" id="PF06803">
    <property type="entry name" value="DUF1232"/>
    <property type="match status" value="1"/>
</dbReference>
<evidence type="ECO:0000256" key="1">
    <source>
        <dbReference type="ARBA" id="ARBA00004127"/>
    </source>
</evidence>
<accession>A0A4Q9R9G9</accession>
<proteinExistence type="predicted"/>
<evidence type="ECO:0000313" key="6">
    <source>
        <dbReference type="EMBL" id="TBU96818.1"/>
    </source>
</evidence>
<evidence type="ECO:0000256" key="3">
    <source>
        <dbReference type="ARBA" id="ARBA00022989"/>
    </source>
</evidence>
<keyword evidence="3" id="KW-1133">Transmembrane helix</keyword>
<comment type="subcellular location">
    <subcellularLocation>
        <location evidence="1">Endomembrane system</location>
        <topology evidence="1">Multi-pass membrane protein</topology>
    </subcellularLocation>
</comment>
<evidence type="ECO:0000256" key="4">
    <source>
        <dbReference type="ARBA" id="ARBA00023136"/>
    </source>
</evidence>
<dbReference type="Proteomes" id="UP000292639">
    <property type="component" value="Unassembled WGS sequence"/>
</dbReference>
<name>A0A4Q9R9G9_9GAMM</name>
<keyword evidence="2" id="KW-0812">Transmembrane</keyword>
<dbReference type="AlphaFoldDB" id="A0A4Q9R9G9"/>
<organism evidence="6 7">
    <name type="scientific">Stutzerimonas kirkiae</name>
    <dbReference type="NCBI Taxonomy" id="2211392"/>
    <lineage>
        <taxon>Bacteria</taxon>
        <taxon>Pseudomonadati</taxon>
        <taxon>Pseudomonadota</taxon>
        <taxon>Gammaproteobacteria</taxon>
        <taxon>Pseudomonadales</taxon>
        <taxon>Pseudomonadaceae</taxon>
        <taxon>Stutzerimonas</taxon>
    </lineage>
</organism>
<evidence type="ECO:0000313" key="7">
    <source>
        <dbReference type="Proteomes" id="UP000292639"/>
    </source>
</evidence>
<dbReference type="OrthoDB" id="9804184at2"/>
<protein>
    <recommendedName>
        <fullName evidence="5">DUF1232 domain-containing protein</fullName>
    </recommendedName>
</protein>
<dbReference type="RefSeq" id="WP_131185199.1">
    <property type="nucleotide sequence ID" value="NZ_QJUO01000023.1"/>
</dbReference>
<keyword evidence="4" id="KW-0472">Membrane</keyword>
<evidence type="ECO:0000256" key="2">
    <source>
        <dbReference type="ARBA" id="ARBA00022692"/>
    </source>
</evidence>
<dbReference type="InterPro" id="IPR010652">
    <property type="entry name" value="DUF1232"/>
</dbReference>